<dbReference type="AlphaFoldDB" id="A0A2V4BUB1"/>
<feature type="signal peptide" evidence="2">
    <location>
        <begin position="1"/>
        <end position="20"/>
    </location>
</feature>
<reference evidence="3 4" key="1">
    <citation type="submission" date="2018-05" db="EMBL/GenBank/DDBJ databases">
        <title>Flavobacterium sp. strain IMCC34759, incomplete genome.</title>
        <authorList>
            <person name="Joung Y."/>
            <person name="Cho J."/>
        </authorList>
    </citation>
    <scope>NUCLEOTIDE SEQUENCE [LARGE SCALE GENOMIC DNA]</scope>
    <source>
        <strain evidence="3 4">IMCC34759</strain>
    </source>
</reference>
<accession>A0A2V4BUB1</accession>
<keyword evidence="4" id="KW-1185">Reference proteome</keyword>
<dbReference type="Proteomes" id="UP000247903">
    <property type="component" value="Unassembled WGS sequence"/>
</dbReference>
<evidence type="ECO:0000313" key="3">
    <source>
        <dbReference type="EMBL" id="PXY42182.1"/>
    </source>
</evidence>
<evidence type="ECO:0000256" key="2">
    <source>
        <dbReference type="SAM" id="SignalP"/>
    </source>
</evidence>
<evidence type="ECO:0000256" key="1">
    <source>
        <dbReference type="SAM" id="Coils"/>
    </source>
</evidence>
<feature type="coiled-coil region" evidence="1">
    <location>
        <begin position="307"/>
        <end position="334"/>
    </location>
</feature>
<dbReference type="EMBL" id="QJHK01000002">
    <property type="protein sequence ID" value="PXY42182.1"/>
    <property type="molecule type" value="Genomic_DNA"/>
</dbReference>
<keyword evidence="2" id="KW-0732">Signal</keyword>
<protein>
    <recommendedName>
        <fullName evidence="5">Cell wall anchor protein</fullName>
    </recommendedName>
</protein>
<comment type="caution">
    <text evidence="3">The sequence shown here is derived from an EMBL/GenBank/DDBJ whole genome shotgun (WGS) entry which is preliminary data.</text>
</comment>
<dbReference type="OrthoDB" id="9808753at2"/>
<name>A0A2V4BUB1_9FLAO</name>
<feature type="chain" id="PRO_5016016459" description="Cell wall anchor protein" evidence="2">
    <location>
        <begin position="21"/>
        <end position="336"/>
    </location>
</feature>
<evidence type="ECO:0008006" key="5">
    <source>
        <dbReference type="Google" id="ProtNLM"/>
    </source>
</evidence>
<evidence type="ECO:0000313" key="4">
    <source>
        <dbReference type="Proteomes" id="UP000247903"/>
    </source>
</evidence>
<gene>
    <name evidence="3" type="ORF">DMB65_02810</name>
</gene>
<proteinExistence type="predicted"/>
<keyword evidence="1" id="KW-0175">Coiled coil</keyword>
<dbReference type="RefSeq" id="WP_110305155.1">
    <property type="nucleotide sequence ID" value="NZ_QJHK01000002.1"/>
</dbReference>
<sequence>MNNSLKLTFLIFLVTFLSQAQISTGTGGASNVLPNSPTTNTNIGIGINNPTQKLEVIGNIKGTKGIFSGNEFSNQTFANWDAGIDESICFSGGTINPAYPNRRVFNMYDMSMASPYDVKLVGFNMSDRTGKERFVVNLFENSTTELVLNDAQKAEFFKVKDYGDIKGAYLQMGKPNTKVIIGGWANEPIIATHKFVVKGSSLIQGDILTDSNIGIGTYNFTDGTETYRLSVKGKIRAEEIKVYNTWADYVFNKNYKLPSLEEVETYIAANGHLQNVPSAKEVTENGLKLGEMTKIQQEKIEELTLYIIEQNKINEKQNQEIEELKNQVKALLEKKQ</sequence>
<organism evidence="3 4">
    <name type="scientific">Flavobacterium cheongpyeongense</name>
    <dbReference type="NCBI Taxonomy" id="2212651"/>
    <lineage>
        <taxon>Bacteria</taxon>
        <taxon>Pseudomonadati</taxon>
        <taxon>Bacteroidota</taxon>
        <taxon>Flavobacteriia</taxon>
        <taxon>Flavobacteriales</taxon>
        <taxon>Flavobacteriaceae</taxon>
        <taxon>Flavobacterium</taxon>
    </lineage>
</organism>